<dbReference type="Gene3D" id="3.40.50.1820">
    <property type="entry name" value="alpha/beta hydrolase"/>
    <property type="match status" value="1"/>
</dbReference>
<comment type="caution">
    <text evidence="3">The sequence shown here is derived from an EMBL/GenBank/DDBJ whole genome shotgun (WGS) entry which is preliminary data.</text>
</comment>
<feature type="compositionally biased region" description="Pro residues" evidence="1">
    <location>
        <begin position="318"/>
        <end position="333"/>
    </location>
</feature>
<feature type="domain" description="Serine aminopeptidase S33" evidence="2">
    <location>
        <begin position="42"/>
        <end position="298"/>
    </location>
</feature>
<evidence type="ECO:0000256" key="1">
    <source>
        <dbReference type="SAM" id="MobiDB-lite"/>
    </source>
</evidence>
<dbReference type="EMBL" id="BTFW01000001">
    <property type="protein sequence ID" value="GMM60941.1"/>
    <property type="molecule type" value="Genomic_DNA"/>
</dbReference>
<dbReference type="InterPro" id="IPR051044">
    <property type="entry name" value="MAG_DAG_Lipase"/>
</dbReference>
<sequence length="333" mass="36679">MVKDVCECAPGCAIPPDALESMWLAADGAAIRTLAWPAPEGPSRGSILFLPGRADFYEKYLETFEDWRSRGWHVSAADWRGQAGSGRLAADPAVGDIADFSIWVDDLAGLFAQWRAGAPGPHVVAGHSMGGHLVLRALAEGRIDPDAVVLCAPMLGFATPIPRVLQRLYARLMTRLGDPARAAWKASEKPGAREKTRAILLTHDERRYAGELWWKAQRPFLRLGPASWRWLRRASESFDRLDAPGVLEAVTCPVLLLATRRDALVSWRAIARAARRLPHVRLVAWGREARHEILRECDPVRDRALASMDEFLNREAPTPVPAPTPPPPASPQA</sequence>
<organism evidence="3 4">
    <name type="scientific">Novosphingobium pituita</name>
    <dbReference type="NCBI Taxonomy" id="3056842"/>
    <lineage>
        <taxon>Bacteria</taxon>
        <taxon>Pseudomonadati</taxon>
        <taxon>Pseudomonadota</taxon>
        <taxon>Alphaproteobacteria</taxon>
        <taxon>Sphingomonadales</taxon>
        <taxon>Sphingomonadaceae</taxon>
        <taxon>Novosphingobium</taxon>
    </lineage>
</organism>
<dbReference type="SUPFAM" id="SSF53474">
    <property type="entry name" value="alpha/beta-Hydrolases"/>
    <property type="match status" value="1"/>
</dbReference>
<keyword evidence="4" id="KW-1185">Reference proteome</keyword>
<evidence type="ECO:0000313" key="4">
    <source>
        <dbReference type="Proteomes" id="UP001187221"/>
    </source>
</evidence>
<proteinExistence type="predicted"/>
<dbReference type="InterPro" id="IPR029058">
    <property type="entry name" value="AB_hydrolase_fold"/>
</dbReference>
<reference evidence="3 4" key="1">
    <citation type="submission" date="2023-06" db="EMBL/GenBank/DDBJ databases">
        <title>Draft genome sequence of Novosphingobium sp. strain IK01.</title>
        <authorList>
            <person name="Hatamoto M."/>
            <person name="Ikarashi T."/>
            <person name="Yamaguchi T."/>
        </authorList>
    </citation>
    <scope>NUCLEOTIDE SEQUENCE [LARGE SCALE GENOMIC DNA]</scope>
    <source>
        <strain evidence="3 4">IK01</strain>
    </source>
</reference>
<dbReference type="Proteomes" id="UP001187221">
    <property type="component" value="Unassembled WGS sequence"/>
</dbReference>
<accession>A0ABQ6PA14</accession>
<dbReference type="InterPro" id="IPR022742">
    <property type="entry name" value="Hydrolase_4"/>
</dbReference>
<keyword evidence="3" id="KW-0378">Hydrolase</keyword>
<gene>
    <name evidence="3" type="ORF">NUTIK01_17180</name>
</gene>
<protein>
    <submittedName>
        <fullName evidence="3">Alpha/beta hydrolase</fullName>
    </submittedName>
</protein>
<feature type="region of interest" description="Disordered" evidence="1">
    <location>
        <begin position="312"/>
        <end position="333"/>
    </location>
</feature>
<evidence type="ECO:0000259" key="2">
    <source>
        <dbReference type="Pfam" id="PF12146"/>
    </source>
</evidence>
<evidence type="ECO:0000313" key="3">
    <source>
        <dbReference type="EMBL" id="GMM60941.1"/>
    </source>
</evidence>
<dbReference type="PANTHER" id="PTHR11614">
    <property type="entry name" value="PHOSPHOLIPASE-RELATED"/>
    <property type="match status" value="1"/>
</dbReference>
<dbReference type="GO" id="GO:0016787">
    <property type="term" value="F:hydrolase activity"/>
    <property type="evidence" value="ECO:0007669"/>
    <property type="project" value="UniProtKB-KW"/>
</dbReference>
<name>A0ABQ6PA14_9SPHN</name>
<dbReference type="Pfam" id="PF12146">
    <property type="entry name" value="Hydrolase_4"/>
    <property type="match status" value="1"/>
</dbReference>